<sequence>MPPLLRATGGFSSLIMSDSEPDFDDLVTLEPRPFKENERRLPTSKRNNRRPSNCANRVTKSAPCLERTQNGARLVSHSVTSREVLSEKNKGQSSTNIPRYQDSAEQPAAQDKLSPVVHEGRSQHDSTHLERAKDRSKCKVDSARLINETTTRDNSLQPSNIQNPDAAVVAMGYSDLGRERDLKVSNPTCPHNANEFVVRKRSVDLTEQYHALEKRHVQLRDIGVKAAECNFERMKRQSMETAAASDNLIRELKAELAAKSNIVKQNEQIGRQLERSQANVGELERVIADLTASLSKAKSEIQSLSLKLGTVRAVEVGTKGTASVMKTVSGVTKLTPSGAVLAAQAKEDLYGDLTGLIIRGTSQIDHEIVFDCIQTGRNGTLHFRLALEAGEDPENYHEIQFTYRPQLDSERDRELMTILPDYLVEEITFTRTQASNFYGKLNKSLTERLG</sequence>
<evidence type="ECO:0000256" key="2">
    <source>
        <dbReference type="SAM" id="MobiDB-lite"/>
    </source>
</evidence>
<dbReference type="GO" id="GO:0005730">
    <property type="term" value="C:nucleolus"/>
    <property type="evidence" value="ECO:0007669"/>
    <property type="project" value="TreeGrafter"/>
</dbReference>
<dbReference type="Pfam" id="PF12539">
    <property type="entry name" value="Csm1"/>
    <property type="match status" value="1"/>
</dbReference>
<feature type="compositionally biased region" description="Polar residues" evidence="2">
    <location>
        <begin position="67"/>
        <end position="83"/>
    </location>
</feature>
<dbReference type="InterPro" id="IPR038608">
    <property type="entry name" value="Csm1/Pcs1_C_sf"/>
</dbReference>
<dbReference type="GO" id="GO:0034506">
    <property type="term" value="C:chromosome, centromeric core domain"/>
    <property type="evidence" value="ECO:0007669"/>
    <property type="project" value="TreeGrafter"/>
</dbReference>
<name>A0A9P7M395_9HYPO</name>
<dbReference type="GO" id="GO:0033551">
    <property type="term" value="C:monopolin complex"/>
    <property type="evidence" value="ECO:0007669"/>
    <property type="project" value="InterPro"/>
</dbReference>
<dbReference type="CDD" id="cd23787">
    <property type="entry name" value="RWD_CSM1"/>
    <property type="match status" value="1"/>
</dbReference>
<protein>
    <recommendedName>
        <fullName evidence="3">Monopolin complex subunit Csm1/Pcs1 C-terminal domain-containing protein</fullName>
    </recommendedName>
</protein>
<accession>A0A9P7M395</accession>
<dbReference type="AlphaFoldDB" id="A0A9P7M395"/>
<dbReference type="FunFam" id="3.90.1150.80:FF:000001">
    <property type="entry name" value="Chromosome segregation protein (Pcs1)"/>
    <property type="match status" value="1"/>
</dbReference>
<feature type="region of interest" description="Disordered" evidence="2">
    <location>
        <begin position="30"/>
        <end position="139"/>
    </location>
</feature>
<dbReference type="OrthoDB" id="2431049at2759"/>
<proteinExistence type="predicted"/>
<evidence type="ECO:0000259" key="3">
    <source>
        <dbReference type="Pfam" id="PF12539"/>
    </source>
</evidence>
<keyword evidence="5" id="KW-1185">Reference proteome</keyword>
<comment type="caution">
    <text evidence="4">The sequence shown here is derived from an EMBL/GenBank/DDBJ whole genome shotgun (WGS) entry which is preliminary data.</text>
</comment>
<feature type="compositionally biased region" description="Basic and acidic residues" evidence="2">
    <location>
        <begin position="118"/>
        <end position="139"/>
    </location>
</feature>
<dbReference type="GO" id="GO:0045144">
    <property type="term" value="P:meiotic sister chromatid segregation"/>
    <property type="evidence" value="ECO:0007669"/>
    <property type="project" value="TreeGrafter"/>
</dbReference>
<dbReference type="Proteomes" id="UP000706124">
    <property type="component" value="Unassembled WGS sequence"/>
</dbReference>
<dbReference type="InterPro" id="IPR020981">
    <property type="entry name" value="Csm1/Pcs1_C"/>
</dbReference>
<dbReference type="EMBL" id="SRPO01000889">
    <property type="protein sequence ID" value="KAG5928769.1"/>
    <property type="molecule type" value="Genomic_DNA"/>
</dbReference>
<dbReference type="PANTHER" id="PTHR28006:SF1">
    <property type="entry name" value="MONOPOLIN COMPLEX SUBUNIT CSM1"/>
    <property type="match status" value="1"/>
</dbReference>
<dbReference type="InterPro" id="IPR040349">
    <property type="entry name" value="Csm1/Pcs1"/>
</dbReference>
<keyword evidence="1" id="KW-0175">Coiled coil</keyword>
<dbReference type="GO" id="GO:0051315">
    <property type="term" value="P:attachment of mitotic spindle microtubules to kinetochore"/>
    <property type="evidence" value="ECO:0007669"/>
    <property type="project" value="TreeGrafter"/>
</dbReference>
<dbReference type="Gene3D" id="3.90.1150.80">
    <property type="match status" value="1"/>
</dbReference>
<gene>
    <name evidence="4" type="ORF">E4U60_007605</name>
</gene>
<reference evidence="4 5" key="1">
    <citation type="journal article" date="2020" name="bioRxiv">
        <title>Whole genome comparisons of ergot fungi reveals the divergence and evolution of species within the genus Claviceps are the result of varying mechanisms driving genome evolution and host range expansion.</title>
        <authorList>
            <person name="Wyka S.A."/>
            <person name="Mondo S.J."/>
            <person name="Liu M."/>
            <person name="Dettman J."/>
            <person name="Nalam V."/>
            <person name="Broders K.D."/>
        </authorList>
    </citation>
    <scope>NUCLEOTIDE SEQUENCE [LARGE SCALE GENOMIC DNA]</scope>
    <source>
        <strain evidence="4 5">CCC 1485</strain>
    </source>
</reference>
<feature type="compositionally biased region" description="Polar residues" evidence="2">
    <location>
        <begin position="50"/>
        <end position="59"/>
    </location>
</feature>
<evidence type="ECO:0000313" key="4">
    <source>
        <dbReference type="EMBL" id="KAG5928769.1"/>
    </source>
</evidence>
<feature type="domain" description="Monopolin complex subunit Csm1/Pcs1 C-terminal" evidence="3">
    <location>
        <begin position="344"/>
        <end position="431"/>
    </location>
</feature>
<organism evidence="4 5">
    <name type="scientific">Claviceps pazoutovae</name>
    <dbReference type="NCBI Taxonomy" id="1649127"/>
    <lineage>
        <taxon>Eukaryota</taxon>
        <taxon>Fungi</taxon>
        <taxon>Dikarya</taxon>
        <taxon>Ascomycota</taxon>
        <taxon>Pezizomycotina</taxon>
        <taxon>Sordariomycetes</taxon>
        <taxon>Hypocreomycetidae</taxon>
        <taxon>Hypocreales</taxon>
        <taxon>Clavicipitaceae</taxon>
        <taxon>Claviceps</taxon>
    </lineage>
</organism>
<dbReference type="GO" id="GO:0072686">
    <property type="term" value="C:mitotic spindle"/>
    <property type="evidence" value="ECO:0007669"/>
    <property type="project" value="TreeGrafter"/>
</dbReference>
<dbReference type="GO" id="GO:1990644">
    <property type="term" value="F:microtubule site clamp"/>
    <property type="evidence" value="ECO:0007669"/>
    <property type="project" value="TreeGrafter"/>
</dbReference>
<feature type="compositionally biased region" description="Basic and acidic residues" evidence="2">
    <location>
        <begin position="32"/>
        <end position="41"/>
    </location>
</feature>
<dbReference type="PANTHER" id="PTHR28006">
    <property type="entry name" value="MONOPOLIN COMPLEX SUBUNIT CSM1"/>
    <property type="match status" value="1"/>
</dbReference>
<evidence type="ECO:0000256" key="1">
    <source>
        <dbReference type="SAM" id="Coils"/>
    </source>
</evidence>
<evidence type="ECO:0000313" key="5">
    <source>
        <dbReference type="Proteomes" id="UP000706124"/>
    </source>
</evidence>
<feature type="coiled-coil region" evidence="1">
    <location>
        <begin position="266"/>
        <end position="307"/>
    </location>
</feature>